<organism evidence="1">
    <name type="scientific">viral metagenome</name>
    <dbReference type="NCBI Taxonomy" id="1070528"/>
    <lineage>
        <taxon>unclassified sequences</taxon>
        <taxon>metagenomes</taxon>
        <taxon>organismal metagenomes</taxon>
    </lineage>
</organism>
<gene>
    <name evidence="1" type="ORF">MM415A00503_0002</name>
</gene>
<dbReference type="AlphaFoldDB" id="A0A6M3KI16"/>
<accession>A0A6M3KI16</accession>
<sequence>MAQNFNPTKPESGVTTFGILYGELINNFVALSTCFSGTAYPTGNAGPFTGQLCYRTDLGILKKYNGAAWEDVGIGSTVSTEVIAARGSASSLDVRLDVAINKDGTLKGNAPASAWWTDESQTPTYVSGTQFTVPTDLTAIYTVGRPLKFSGVAGAPQYSRVLSSSYGAPNTTVNINDSVLDGSLSAVHYGQPSYNVGAYPAASATFSGVVELATQAELLTMTDATRYVTPDLVADILQYQEIYVDAGAMVATTTNGAESGSYEFPTNDWMLDYFAFDDTTEEFVCFKLRMPSAWDRSTIKAKFDWAPGSADCTAAETVEWEIAGQAISNDDAIDVVLGDAGEVIVDTVLAGENGDLHVSDATPAITIGGTPALGDLILFKISRNVGGTDDMVGDAWLLGCTIQFKINQAIVAW</sequence>
<evidence type="ECO:0000313" key="1">
    <source>
        <dbReference type="EMBL" id="QJA81647.1"/>
    </source>
</evidence>
<reference evidence="1" key="1">
    <citation type="submission" date="2020-03" db="EMBL/GenBank/DDBJ databases">
        <title>The deep terrestrial virosphere.</title>
        <authorList>
            <person name="Holmfeldt K."/>
            <person name="Nilsson E."/>
            <person name="Simone D."/>
            <person name="Lopez-Fernandez M."/>
            <person name="Wu X."/>
            <person name="de Brujin I."/>
            <person name="Lundin D."/>
            <person name="Andersson A."/>
            <person name="Bertilsson S."/>
            <person name="Dopson M."/>
        </authorList>
    </citation>
    <scope>NUCLEOTIDE SEQUENCE</scope>
    <source>
        <strain evidence="1">MM415A00503</strain>
    </source>
</reference>
<protein>
    <submittedName>
        <fullName evidence="1">Uncharacterized protein</fullName>
    </submittedName>
</protein>
<dbReference type="EMBL" id="MT142466">
    <property type="protein sequence ID" value="QJA81647.1"/>
    <property type="molecule type" value="Genomic_DNA"/>
</dbReference>
<proteinExistence type="predicted"/>
<name>A0A6M3KI16_9ZZZZ</name>